<feature type="compositionally biased region" description="Basic and acidic residues" evidence="3">
    <location>
        <begin position="298"/>
        <end position="308"/>
    </location>
</feature>
<dbReference type="GO" id="GO:0008270">
    <property type="term" value="F:zinc ion binding"/>
    <property type="evidence" value="ECO:0007669"/>
    <property type="project" value="UniProtKB-UniRule"/>
</dbReference>
<dbReference type="PANTHER" id="PTHR31669:SF214">
    <property type="entry name" value="PROTEIN FAR1-RELATED SEQUENCE"/>
    <property type="match status" value="1"/>
</dbReference>
<reference evidence="6" key="1">
    <citation type="journal article" date="2013" name="Nature">
        <title>Draft genome of the wheat A-genome progenitor Triticum urartu.</title>
        <authorList>
            <person name="Ling H.Q."/>
            <person name="Zhao S."/>
            <person name="Liu D."/>
            <person name="Wang J."/>
            <person name="Sun H."/>
            <person name="Zhang C."/>
            <person name="Fan H."/>
            <person name="Li D."/>
            <person name="Dong L."/>
            <person name="Tao Y."/>
            <person name="Gao C."/>
            <person name="Wu H."/>
            <person name="Li Y."/>
            <person name="Cui Y."/>
            <person name="Guo X."/>
            <person name="Zheng S."/>
            <person name="Wang B."/>
            <person name="Yu K."/>
            <person name="Liang Q."/>
            <person name="Yang W."/>
            <person name="Lou X."/>
            <person name="Chen J."/>
            <person name="Feng M."/>
            <person name="Jian J."/>
            <person name="Zhang X."/>
            <person name="Luo G."/>
            <person name="Jiang Y."/>
            <person name="Liu J."/>
            <person name="Wang Z."/>
            <person name="Sha Y."/>
            <person name="Zhang B."/>
            <person name="Wu H."/>
            <person name="Tang D."/>
            <person name="Shen Q."/>
            <person name="Xue P."/>
            <person name="Zou S."/>
            <person name="Wang X."/>
            <person name="Liu X."/>
            <person name="Wang F."/>
            <person name="Yang Y."/>
            <person name="An X."/>
            <person name="Dong Z."/>
            <person name="Zhang K."/>
            <person name="Zhang X."/>
            <person name="Luo M.C."/>
            <person name="Dvorak J."/>
            <person name="Tong Y."/>
            <person name="Wang J."/>
            <person name="Yang H."/>
            <person name="Li Z."/>
            <person name="Wang D."/>
            <person name="Zhang A."/>
            <person name="Wang J."/>
        </authorList>
    </citation>
    <scope>NUCLEOTIDE SEQUENCE</scope>
    <source>
        <strain evidence="6">cv. G1812</strain>
    </source>
</reference>
<dbReference type="Pfam" id="PF04434">
    <property type="entry name" value="SWIM"/>
    <property type="match status" value="1"/>
</dbReference>
<dbReference type="Proteomes" id="UP000015106">
    <property type="component" value="Chromosome 5"/>
</dbReference>
<dbReference type="PANTHER" id="PTHR31669">
    <property type="entry name" value="PROTEIN FAR1-RELATED SEQUENCE 10-RELATED"/>
    <property type="match status" value="1"/>
</dbReference>
<keyword evidence="2" id="KW-0479">Metal-binding</keyword>
<comment type="subcellular location">
    <subcellularLocation>
        <location evidence="2">Nucleus</location>
    </subcellularLocation>
</comment>
<dbReference type="GO" id="GO:0006355">
    <property type="term" value="P:regulation of DNA-templated transcription"/>
    <property type="evidence" value="ECO:0007669"/>
    <property type="project" value="UniProtKB-UniRule"/>
</dbReference>
<dbReference type="PROSITE" id="PS50966">
    <property type="entry name" value="ZF_SWIM"/>
    <property type="match status" value="1"/>
</dbReference>
<feature type="region of interest" description="Disordered" evidence="3">
    <location>
        <begin position="284"/>
        <end position="316"/>
    </location>
</feature>
<protein>
    <recommendedName>
        <fullName evidence="2">Protein FAR1-RELATED SEQUENCE</fullName>
    </recommendedName>
</protein>
<evidence type="ECO:0000256" key="3">
    <source>
        <dbReference type="SAM" id="MobiDB-lite"/>
    </source>
</evidence>
<evidence type="ECO:0000256" key="1">
    <source>
        <dbReference type="PROSITE-ProRule" id="PRU00325"/>
    </source>
</evidence>
<keyword evidence="1 2" id="KW-0863">Zinc-finger</keyword>
<organism evidence="5 6">
    <name type="scientific">Triticum urartu</name>
    <name type="common">Red wild einkorn</name>
    <name type="synonym">Crithodium urartu</name>
    <dbReference type="NCBI Taxonomy" id="4572"/>
    <lineage>
        <taxon>Eukaryota</taxon>
        <taxon>Viridiplantae</taxon>
        <taxon>Streptophyta</taxon>
        <taxon>Embryophyta</taxon>
        <taxon>Tracheophyta</taxon>
        <taxon>Spermatophyta</taxon>
        <taxon>Magnoliopsida</taxon>
        <taxon>Liliopsida</taxon>
        <taxon>Poales</taxon>
        <taxon>Poaceae</taxon>
        <taxon>BOP clade</taxon>
        <taxon>Pooideae</taxon>
        <taxon>Triticodae</taxon>
        <taxon>Triticeae</taxon>
        <taxon>Triticinae</taxon>
        <taxon>Triticum</taxon>
    </lineage>
</organism>
<dbReference type="AlphaFoldDB" id="A0A8R7UI42"/>
<feature type="domain" description="SWIM-type" evidence="4">
    <location>
        <begin position="137"/>
        <end position="173"/>
    </location>
</feature>
<dbReference type="GO" id="GO:0005634">
    <property type="term" value="C:nucleus"/>
    <property type="evidence" value="ECO:0007669"/>
    <property type="project" value="UniProtKB-SubCell"/>
</dbReference>
<keyword evidence="6" id="KW-1185">Reference proteome</keyword>
<comment type="function">
    <text evidence="2">Putative transcription activator involved in regulating light control of development.</text>
</comment>
<evidence type="ECO:0000313" key="6">
    <source>
        <dbReference type="Proteomes" id="UP000015106"/>
    </source>
</evidence>
<keyword evidence="2" id="KW-0862">Zinc</keyword>
<evidence type="ECO:0000256" key="2">
    <source>
        <dbReference type="RuleBase" id="RU367018"/>
    </source>
</evidence>
<evidence type="ECO:0000259" key="4">
    <source>
        <dbReference type="PROSITE" id="PS50966"/>
    </source>
</evidence>
<comment type="similarity">
    <text evidence="2">Belongs to the FHY3/FAR1 family.</text>
</comment>
<dbReference type="InterPro" id="IPR031052">
    <property type="entry name" value="FHY3/FAR1"/>
</dbReference>
<name>A0A8R7UI42_TRIUA</name>
<keyword evidence="2" id="KW-0539">Nucleus</keyword>
<evidence type="ECO:0000313" key="5">
    <source>
        <dbReference type="EnsemblPlants" id="TuG1812G0500002098.01.T01.cds260221"/>
    </source>
</evidence>
<sequence length="316" mass="37414">MWENREYFVPAYFQEVFCPFIRSTSRSESFNSNFKDYVLRKDTIETFLRQYELFQENVMHIEDQDRFLSNEKVPIMWGYQRVERHAAEIYTRAIYTKFLTEMLNSTAFGVNEIVKNESYELKRNFPYENPEFDREIFAVQVNREKEEFVCNCGKFQRDGILCCHILRLFTQFDMLKIPDQYIVPRWTREFREKELQKHKSSALGINGEDQSHNAVRYAIMMNTVGEVCSDISHDSRFCQELMDAVNAVHSKYLLGKQQTAEGDKTYEQTVNKACVSEPLKDPAVINNKSVRKGNRLKSRSEREGWKKAADKRKKSI</sequence>
<proteinExistence type="inferred from homology"/>
<accession>A0A8R7UI42</accession>
<dbReference type="EnsemblPlants" id="TuG1812G0500002098.01.T01">
    <property type="protein sequence ID" value="TuG1812G0500002098.01.T01.cds260221"/>
    <property type="gene ID" value="TuG1812G0500002098.01"/>
</dbReference>
<dbReference type="Gramene" id="TuG1812G0500002098.01.T01">
    <property type="protein sequence ID" value="TuG1812G0500002098.01.T01.cds260221"/>
    <property type="gene ID" value="TuG1812G0500002098.01"/>
</dbReference>
<reference evidence="5" key="2">
    <citation type="submission" date="2018-03" db="EMBL/GenBank/DDBJ databases">
        <title>The Triticum urartu genome reveals the dynamic nature of wheat genome evolution.</title>
        <authorList>
            <person name="Ling H."/>
            <person name="Ma B."/>
            <person name="Shi X."/>
            <person name="Liu H."/>
            <person name="Dong L."/>
            <person name="Sun H."/>
            <person name="Cao Y."/>
            <person name="Gao Q."/>
            <person name="Zheng S."/>
            <person name="Li Y."/>
            <person name="Yu Y."/>
            <person name="Du H."/>
            <person name="Qi M."/>
            <person name="Li Y."/>
            <person name="Yu H."/>
            <person name="Cui Y."/>
            <person name="Wang N."/>
            <person name="Chen C."/>
            <person name="Wu H."/>
            <person name="Zhao Y."/>
            <person name="Zhang J."/>
            <person name="Li Y."/>
            <person name="Zhou W."/>
            <person name="Zhang B."/>
            <person name="Hu W."/>
            <person name="Eijk M."/>
            <person name="Tang J."/>
            <person name="Witsenboer H."/>
            <person name="Zhao S."/>
            <person name="Li Z."/>
            <person name="Zhang A."/>
            <person name="Wang D."/>
            <person name="Liang C."/>
        </authorList>
    </citation>
    <scope>NUCLEOTIDE SEQUENCE [LARGE SCALE GENOMIC DNA]</scope>
    <source>
        <strain evidence="5">cv. G1812</strain>
    </source>
</reference>
<dbReference type="InterPro" id="IPR007527">
    <property type="entry name" value="Znf_SWIM"/>
</dbReference>
<reference evidence="5" key="3">
    <citation type="submission" date="2022-06" db="UniProtKB">
        <authorList>
            <consortium name="EnsemblPlants"/>
        </authorList>
    </citation>
    <scope>IDENTIFICATION</scope>
</reference>